<proteinExistence type="inferred from homology"/>
<dbReference type="InterPro" id="IPR036188">
    <property type="entry name" value="FAD/NAD-bd_sf"/>
</dbReference>
<evidence type="ECO:0000256" key="3">
    <source>
        <dbReference type="ARBA" id="ARBA00022630"/>
    </source>
</evidence>
<evidence type="ECO:0000256" key="5">
    <source>
        <dbReference type="ARBA" id="ARBA00022827"/>
    </source>
</evidence>
<gene>
    <name evidence="9" type="ORF">AAF712_011772</name>
</gene>
<comment type="similarity">
    <text evidence="2">Belongs to the GMC oxidoreductase family.</text>
</comment>
<evidence type="ECO:0000256" key="7">
    <source>
        <dbReference type="ARBA" id="ARBA00023180"/>
    </source>
</evidence>
<keyword evidence="7" id="KW-0325">Glycoprotein</keyword>
<evidence type="ECO:0000259" key="8">
    <source>
        <dbReference type="PROSITE" id="PS00624"/>
    </source>
</evidence>
<dbReference type="PROSITE" id="PS00624">
    <property type="entry name" value="GMC_OXRED_2"/>
    <property type="match status" value="1"/>
</dbReference>
<dbReference type="PANTHER" id="PTHR11552:SF201">
    <property type="entry name" value="GLUCOSE-METHANOL-CHOLINE OXIDOREDUCTASE N-TERMINAL DOMAIN-CONTAINING PROTEIN"/>
    <property type="match status" value="1"/>
</dbReference>
<feature type="domain" description="Glucose-methanol-choline oxidoreductase N-terminal" evidence="8">
    <location>
        <begin position="66"/>
        <end position="80"/>
    </location>
</feature>
<comment type="caution">
    <text evidence="9">The sequence shown here is derived from an EMBL/GenBank/DDBJ whole genome shotgun (WGS) entry which is preliminary data.</text>
</comment>
<dbReference type="PANTHER" id="PTHR11552">
    <property type="entry name" value="GLUCOSE-METHANOL-CHOLINE GMC OXIDOREDUCTASE"/>
    <property type="match status" value="1"/>
</dbReference>
<evidence type="ECO:0000256" key="6">
    <source>
        <dbReference type="ARBA" id="ARBA00023002"/>
    </source>
</evidence>
<evidence type="ECO:0000313" key="9">
    <source>
        <dbReference type="EMBL" id="KAL0061374.1"/>
    </source>
</evidence>
<keyword evidence="6" id="KW-0560">Oxidoreductase</keyword>
<sequence length="391" mass="43315">MHGDAYFKPASTRPNLFVLPTAYARRIVTTEQENGEVAATGVEFSYGEDKSIHVANATREVVVSAGAIKSPQILELSGIGREDVLNRIGVPVKVPLPGVGENVQEHILLSAAYELKEGAKTETLDVLRDEKEVPRQIELLSNTPSSKGEGSYASGITNMAWIPFSDITSKADALYAQQGQRIREDAKNGVYPPGLMDQYEIQLQRFQDRAYLAEFCDIPGFFALDKPPLPGKKYFALFAFLNHPFSRGTIHASSNDPLIDPDMDPHYWEHEIDRQALVEGMKYVRKIAQTTALRDEIEVEYTPGPEVQTDEQIAEWATRGLCTTFHTAGSCSMLPRDKNGVVDTHLKVYGTKNIRVVDLSIVPLHISSHTQATVYTIAEIAADIIRGQFNP</sequence>
<comment type="cofactor">
    <cofactor evidence="1">
        <name>FAD</name>
        <dbReference type="ChEBI" id="CHEBI:57692"/>
    </cofactor>
</comment>
<dbReference type="EMBL" id="JBBXMP010000137">
    <property type="protein sequence ID" value="KAL0061374.1"/>
    <property type="molecule type" value="Genomic_DNA"/>
</dbReference>
<dbReference type="SUPFAM" id="SSF51905">
    <property type="entry name" value="FAD/NAD(P)-binding domain"/>
    <property type="match status" value="1"/>
</dbReference>
<keyword evidence="3" id="KW-0285">Flavoprotein</keyword>
<keyword evidence="10" id="KW-1185">Reference proteome</keyword>
<evidence type="ECO:0000256" key="1">
    <source>
        <dbReference type="ARBA" id="ARBA00001974"/>
    </source>
</evidence>
<dbReference type="SUPFAM" id="SSF54373">
    <property type="entry name" value="FAD-linked reductases, C-terminal domain"/>
    <property type="match status" value="1"/>
</dbReference>
<dbReference type="Gene3D" id="3.50.50.60">
    <property type="entry name" value="FAD/NAD(P)-binding domain"/>
    <property type="match status" value="1"/>
</dbReference>
<keyword evidence="4" id="KW-0732">Signal</keyword>
<dbReference type="Pfam" id="PF05199">
    <property type="entry name" value="GMC_oxred_C"/>
    <property type="match status" value="1"/>
</dbReference>
<dbReference type="InterPro" id="IPR012132">
    <property type="entry name" value="GMC_OxRdtase"/>
</dbReference>
<evidence type="ECO:0000256" key="4">
    <source>
        <dbReference type="ARBA" id="ARBA00022729"/>
    </source>
</evidence>
<dbReference type="InterPro" id="IPR007867">
    <property type="entry name" value="GMC_OxRtase_C"/>
</dbReference>
<keyword evidence="5" id="KW-0274">FAD</keyword>
<name>A0ABR2ZK87_9AGAR</name>
<organism evidence="9 10">
    <name type="scientific">Marasmius tenuissimus</name>
    <dbReference type="NCBI Taxonomy" id="585030"/>
    <lineage>
        <taxon>Eukaryota</taxon>
        <taxon>Fungi</taxon>
        <taxon>Dikarya</taxon>
        <taxon>Basidiomycota</taxon>
        <taxon>Agaricomycotina</taxon>
        <taxon>Agaricomycetes</taxon>
        <taxon>Agaricomycetidae</taxon>
        <taxon>Agaricales</taxon>
        <taxon>Marasmiineae</taxon>
        <taxon>Marasmiaceae</taxon>
        <taxon>Marasmius</taxon>
    </lineage>
</organism>
<protein>
    <recommendedName>
        <fullName evidence="8">Glucose-methanol-choline oxidoreductase N-terminal domain-containing protein</fullName>
    </recommendedName>
</protein>
<evidence type="ECO:0000313" key="10">
    <source>
        <dbReference type="Proteomes" id="UP001437256"/>
    </source>
</evidence>
<evidence type="ECO:0000256" key="2">
    <source>
        <dbReference type="ARBA" id="ARBA00010790"/>
    </source>
</evidence>
<dbReference type="Pfam" id="PF00732">
    <property type="entry name" value="GMC_oxred_N"/>
    <property type="match status" value="1"/>
</dbReference>
<accession>A0ABR2ZK87</accession>
<dbReference type="Proteomes" id="UP001437256">
    <property type="component" value="Unassembled WGS sequence"/>
</dbReference>
<dbReference type="InterPro" id="IPR000172">
    <property type="entry name" value="GMC_OxRdtase_N"/>
</dbReference>
<reference evidence="9 10" key="1">
    <citation type="submission" date="2024-05" db="EMBL/GenBank/DDBJ databases">
        <title>A draft genome resource for the thread blight pathogen Marasmius tenuissimus strain MS-2.</title>
        <authorList>
            <person name="Yulfo-Soto G.E."/>
            <person name="Baruah I.K."/>
            <person name="Amoako-Attah I."/>
            <person name="Bukari Y."/>
            <person name="Meinhardt L.W."/>
            <person name="Bailey B.A."/>
            <person name="Cohen S.P."/>
        </authorList>
    </citation>
    <scope>NUCLEOTIDE SEQUENCE [LARGE SCALE GENOMIC DNA]</scope>
    <source>
        <strain evidence="9 10">MS-2</strain>
    </source>
</reference>
<dbReference type="Gene3D" id="3.30.560.10">
    <property type="entry name" value="Glucose Oxidase, domain 3"/>
    <property type="match status" value="1"/>
</dbReference>